<keyword evidence="8" id="KW-1185">Reference proteome</keyword>
<dbReference type="Gene3D" id="1.25.40.20">
    <property type="entry name" value="Ankyrin repeat-containing domain"/>
    <property type="match status" value="4"/>
</dbReference>
<dbReference type="PROSITE" id="PS50088">
    <property type="entry name" value="ANK_REPEAT"/>
    <property type="match status" value="7"/>
</dbReference>
<dbReference type="OrthoDB" id="341259at2759"/>
<organism evidence="7 8">
    <name type="scientific">Fusarium phyllophilum</name>
    <dbReference type="NCBI Taxonomy" id="47803"/>
    <lineage>
        <taxon>Eukaryota</taxon>
        <taxon>Fungi</taxon>
        <taxon>Dikarya</taxon>
        <taxon>Ascomycota</taxon>
        <taxon>Pezizomycotina</taxon>
        <taxon>Sordariomycetes</taxon>
        <taxon>Hypocreomycetidae</taxon>
        <taxon>Hypocreales</taxon>
        <taxon>Nectriaceae</taxon>
        <taxon>Fusarium</taxon>
        <taxon>Fusarium fujikuroi species complex</taxon>
    </lineage>
</organism>
<dbReference type="InterPro" id="IPR054471">
    <property type="entry name" value="GPIID_WHD"/>
</dbReference>
<evidence type="ECO:0000259" key="6">
    <source>
        <dbReference type="Pfam" id="PF24883"/>
    </source>
</evidence>
<feature type="repeat" description="ANK" evidence="3">
    <location>
        <begin position="1404"/>
        <end position="1436"/>
    </location>
</feature>
<feature type="region of interest" description="Disordered" evidence="4">
    <location>
        <begin position="2030"/>
        <end position="2080"/>
    </location>
</feature>
<dbReference type="InterPro" id="IPR036770">
    <property type="entry name" value="Ankyrin_rpt-contain_sf"/>
</dbReference>
<feature type="repeat" description="ANK" evidence="3">
    <location>
        <begin position="1854"/>
        <end position="1886"/>
    </location>
</feature>
<feature type="repeat" description="ANK" evidence="3">
    <location>
        <begin position="1473"/>
        <end position="1505"/>
    </location>
</feature>
<evidence type="ECO:0000256" key="1">
    <source>
        <dbReference type="ARBA" id="ARBA00022737"/>
    </source>
</evidence>
<evidence type="ECO:0000256" key="2">
    <source>
        <dbReference type="ARBA" id="ARBA00023043"/>
    </source>
</evidence>
<dbReference type="InterPro" id="IPR002110">
    <property type="entry name" value="Ankyrin_rpt"/>
</dbReference>
<keyword evidence="2 3" id="KW-0040">ANK repeat</keyword>
<feature type="region of interest" description="Disordered" evidence="4">
    <location>
        <begin position="331"/>
        <end position="353"/>
    </location>
</feature>
<feature type="repeat" description="ANK" evidence="3">
    <location>
        <begin position="1709"/>
        <end position="1741"/>
    </location>
</feature>
<accession>A0A8H5KB83</accession>
<sequence>MSADPDYDVDTEEEISFGISLAPKGEEGNEFHTQNDPVDPYQRENIIERKGAVDIRCSSVDIVHGLFDPDGDDLCTLIVLEFRFDPRKRARRIAHVDIELRFSANEKGVADPQVFAIAPNGNLRFSQTTQTETTTTGGDVTFGAGAPGVELGSGLKYEREVAREMSYASSVTGSVDTRGRNYGKPNCASWTLLENPETKTGVPVSMRTAILLKRRDEGRFQCVVTVNAKADWRTSMEWLVGTTKRDDPVLLDPTLAPTSDRYKDMEMKLGELDLNAICDITSANIIENSVKAIKIDSRQVTQKSTSQVPTESRTGNFLRTHALIAMEEPEKSLDVTETSSDTMNNDSPSADLDLSIDTTEEYETSEKKFDIVAIHGLGNQDWSSSKTNTWIQGLAAEMNWEVRIIRYAYDAAKLAEATYPEENISSKASTLLQKLVELRGNQKTPLPIAFFGHDIGGIIAKKALILASRYDSEYADISYATKLLMFFGCPHRTLDTHQDIEILATRLEILKPSDSTVTNLSRKCLASSIIGVNDSFLNTRVLTRVNVINIISSKTDPVEMVFDKYTAAFGVPMEKVSLIDKSHKELTDEPEAYAPFGGFQTERISSFPWQDDKLSRVMEAIMHQAPPIYPFRFNTTHGFGWISEHDTMVKWLKSWGLGLLHIHGTSAISNVAQHVYEGIIDRGKSSTFRAILYFKFDKHDIRRNSIGAMADSFLLQILSQIRESPNDKMPDIEPPDFSDCWTDKDAFFFLEKLMKDITTHGEVHWIIDRLDQCDDSSGLFLSMVYDMAKNSEQHFKILVTTVDDSQIHDALSEFPSIDLREYPLTGEVMESIVLQFMTELCHVRPPYRHVEQEIRQLLDSCGDDDLMRRLLLEWLLVAPCASTKSGLDRELASLTPLSPAKVFERCLDVVSESSRPWARRVLMWMSLSFRPLTPEELGSALSLDTSTDPVQEQEAYGDLMWDIENCLGPMIVLENGQVQFRHPAARDFLTTSSDASDSSRPWYAWNPSEEGHREITDACVGYLTLPSTQDKILAACQTCPVYQRLFEYPSDITSYAVKFWTLHYQRGHSSATTKPQPSSIASFFNDDTALKRWDAARWFLSNPHIRSDRLFFSHLPVIASIGDDNSVQTWIQSQEPDERDISQALVEAARYGHSDVVKLLLQKPSANADVCLEAIMVAARSAELETLRILLAHAIETLHITQWPGILTSRLAYLGSVEHLKTILQAGADANSSVPECSPPLHCAIVRDEIAAFDVLVAHGADPAIINSSWVDTPSIVVAGKHGRAKVIDRLTKATLVEAQDKKGRNALWYAGGRGHHAVFQALVKAGANTEVLTANVRELRPALIPIAGAPYPKCLKSVLDAGADINSKLREIHSFHVLGIAARSGHVEICRMLLDHGTCKEFDDDSALIHAARANNVEIVKMLLKEGHKVDIQLDDYAYHGTPLVAAARAGYTDIVTALLEKGADVNYAAPKEITPLMSAVLGNQATIAKTFIDAGADMNAVSGANNKWNATHFAYDLPDCMKVLVEAGADINALGPDGTPFYLAAYFNQTKVVELLLEHKPDLETKCPEGDFTDAGYTPLLCAASCGYNELLRLLLENGADIEAKTPKGGTPLILAVATNNEESAKILLEYNLDIDARDIWGGSALFCLPNPANLSVVRRLINRGASLTTRNNEKYTPLGRAVVNGDLPLVRLLSSQKVDLNAEASKNGTALHIATEKCNVDVVKVLVEKGASPDVANSWMYGSPLQRLFEKYYTSAENKDIIARHLINDTGADVNVHGGNIGSVLNAAILSGSLDLIKPILEKGADIGWQDLQGRRPVHYAALKTVQHVHLLLEASGDDEERLGITTKTKSGLTVLHFAVATGRADLVELVLSHTSGTISINEPDDDGWTPLLWACRVCESWGTPKEISPEIVKLLLDRGADPSVRGRTSDDREWSPLKMARFHGASQEVIDLLTASPSKKKEDDWKSKFHVSKKAARTTWYCDLCLFHVYGILYYCDGCELSYGLCFKCYRYREGFHPYHDKWAERGPEFVDDDEEEEEEKEEEEEEPKSSPGIEQVQDDDSEGDWSNDEAEGEGK</sequence>
<comment type="caution">
    <text evidence="7">The sequence shown here is derived from an EMBL/GenBank/DDBJ whole genome shotgun (WGS) entry which is preliminary data.</text>
</comment>
<dbReference type="Proteomes" id="UP000582016">
    <property type="component" value="Unassembled WGS sequence"/>
</dbReference>
<dbReference type="EMBL" id="JAAOAQ010000053">
    <property type="protein sequence ID" value="KAF5569942.1"/>
    <property type="molecule type" value="Genomic_DNA"/>
</dbReference>
<feature type="repeat" description="ANK" evidence="3">
    <location>
        <begin position="1610"/>
        <end position="1642"/>
    </location>
</feature>
<evidence type="ECO:0000313" key="7">
    <source>
        <dbReference type="EMBL" id="KAF5569942.1"/>
    </source>
</evidence>
<proteinExistence type="predicted"/>
<feature type="domain" description="Nephrocystin 3-like N-terminal" evidence="6">
    <location>
        <begin position="641"/>
        <end position="800"/>
    </location>
</feature>
<evidence type="ECO:0000256" key="3">
    <source>
        <dbReference type="PROSITE-ProRule" id="PRU00023"/>
    </source>
</evidence>
<name>A0A8H5KB83_9HYPO</name>
<gene>
    <name evidence="7" type="ORF">FPHYL_1626</name>
</gene>
<dbReference type="Pfam" id="PF12796">
    <property type="entry name" value="Ank_2"/>
    <property type="match status" value="4"/>
</dbReference>
<evidence type="ECO:0000313" key="8">
    <source>
        <dbReference type="Proteomes" id="UP000582016"/>
    </source>
</evidence>
<dbReference type="PANTHER" id="PTHR24198">
    <property type="entry name" value="ANKYRIN REPEAT AND PROTEIN KINASE DOMAIN-CONTAINING PROTEIN"/>
    <property type="match status" value="1"/>
</dbReference>
<evidence type="ECO:0000256" key="4">
    <source>
        <dbReference type="SAM" id="MobiDB-lite"/>
    </source>
</evidence>
<feature type="compositionally biased region" description="Acidic residues" evidence="4">
    <location>
        <begin position="2034"/>
        <end position="2051"/>
    </location>
</feature>
<dbReference type="Pfam" id="PF24883">
    <property type="entry name" value="NPHP3_N"/>
    <property type="match status" value="1"/>
</dbReference>
<dbReference type="Pfam" id="PF22939">
    <property type="entry name" value="WHD_GPIID"/>
    <property type="match status" value="1"/>
</dbReference>
<evidence type="ECO:0000259" key="5">
    <source>
        <dbReference type="Pfam" id="PF22939"/>
    </source>
</evidence>
<dbReference type="SUPFAM" id="SSF48403">
    <property type="entry name" value="Ankyrin repeat"/>
    <property type="match status" value="3"/>
</dbReference>
<dbReference type="InterPro" id="IPR056884">
    <property type="entry name" value="NPHP3-like_N"/>
</dbReference>
<dbReference type="PRINTS" id="PR01415">
    <property type="entry name" value="ANKYRIN"/>
</dbReference>
<dbReference type="SMART" id="SM00248">
    <property type="entry name" value="ANK"/>
    <property type="match status" value="18"/>
</dbReference>
<feature type="repeat" description="ANK" evidence="3">
    <location>
        <begin position="1577"/>
        <end position="1609"/>
    </location>
</feature>
<dbReference type="PROSITE" id="PS50297">
    <property type="entry name" value="ANK_REP_REGION"/>
    <property type="match status" value="6"/>
</dbReference>
<dbReference type="Pfam" id="PF00023">
    <property type="entry name" value="Ank"/>
    <property type="match status" value="1"/>
</dbReference>
<feature type="repeat" description="ANK" evidence="3">
    <location>
        <begin position="1440"/>
        <end position="1472"/>
    </location>
</feature>
<protein>
    <submittedName>
        <fullName evidence="7">Ankyrin 1</fullName>
    </submittedName>
</protein>
<feature type="compositionally biased region" description="Acidic residues" evidence="4">
    <location>
        <begin position="2061"/>
        <end position="2080"/>
    </location>
</feature>
<reference evidence="7 8" key="1">
    <citation type="submission" date="2020-05" db="EMBL/GenBank/DDBJ databases">
        <title>Identification and distribution of gene clusters putatively required for synthesis of sphingolipid metabolism inhibitors in phylogenetically diverse species of the filamentous fungus Fusarium.</title>
        <authorList>
            <person name="Kim H.-S."/>
            <person name="Busman M."/>
            <person name="Brown D.W."/>
            <person name="Divon H."/>
            <person name="Uhlig S."/>
            <person name="Proctor R.H."/>
        </authorList>
    </citation>
    <scope>NUCLEOTIDE SEQUENCE [LARGE SCALE GENOMIC DNA]</scope>
    <source>
        <strain evidence="7 8">NRRL 13617</strain>
    </source>
</reference>
<keyword evidence="1" id="KW-0677">Repeat</keyword>
<dbReference type="PANTHER" id="PTHR24198:SF165">
    <property type="entry name" value="ANKYRIN REPEAT-CONTAINING PROTEIN-RELATED"/>
    <property type="match status" value="1"/>
</dbReference>
<feature type="compositionally biased region" description="Polar residues" evidence="4">
    <location>
        <begin position="335"/>
        <end position="348"/>
    </location>
</feature>
<feature type="domain" description="GPI inositol-deacylase winged helix" evidence="5">
    <location>
        <begin position="914"/>
        <end position="997"/>
    </location>
</feature>